<keyword evidence="1" id="KW-0238">DNA-binding</keyword>
<evidence type="ECO:0000259" key="2">
    <source>
        <dbReference type="PROSITE" id="PS50977"/>
    </source>
</evidence>
<dbReference type="SUPFAM" id="SSF46689">
    <property type="entry name" value="Homeodomain-like"/>
    <property type="match status" value="1"/>
</dbReference>
<dbReference type="InterPro" id="IPR001647">
    <property type="entry name" value="HTH_TetR"/>
</dbReference>
<feature type="domain" description="HTH tetR-type" evidence="2">
    <location>
        <begin position="6"/>
        <end position="66"/>
    </location>
</feature>
<protein>
    <recommendedName>
        <fullName evidence="2">HTH tetR-type domain-containing protein</fullName>
    </recommendedName>
</protein>
<dbReference type="Pfam" id="PF00440">
    <property type="entry name" value="TetR_N"/>
    <property type="match status" value="1"/>
</dbReference>
<dbReference type="Gene3D" id="1.10.357.10">
    <property type="entry name" value="Tetracycline Repressor, domain 2"/>
    <property type="match status" value="1"/>
</dbReference>
<comment type="caution">
    <text evidence="3">The sequence shown here is derived from an EMBL/GenBank/DDBJ whole genome shotgun (WGS) entry which is preliminary data.</text>
</comment>
<dbReference type="InterPro" id="IPR009057">
    <property type="entry name" value="Homeodomain-like_sf"/>
</dbReference>
<dbReference type="PROSITE" id="PS50977">
    <property type="entry name" value="HTH_TETR_2"/>
    <property type="match status" value="1"/>
</dbReference>
<dbReference type="GO" id="GO:0003677">
    <property type="term" value="F:DNA binding"/>
    <property type="evidence" value="ECO:0007669"/>
    <property type="project" value="UniProtKB-KW"/>
</dbReference>
<gene>
    <name evidence="3" type="ORF">SDC9_184174</name>
</gene>
<evidence type="ECO:0000313" key="3">
    <source>
        <dbReference type="EMBL" id="MPN36664.1"/>
    </source>
</evidence>
<organism evidence="3">
    <name type="scientific">bioreactor metagenome</name>
    <dbReference type="NCBI Taxonomy" id="1076179"/>
    <lineage>
        <taxon>unclassified sequences</taxon>
        <taxon>metagenomes</taxon>
        <taxon>ecological metagenomes</taxon>
    </lineage>
</organism>
<accession>A0A645HKK4</accession>
<dbReference type="AlphaFoldDB" id="A0A645HKK4"/>
<sequence>MPPKIKVERTQILEAGLEIIRKEGAERLNARDLAKALECSVQPIFKNFESMEALKRELYDDAAELFQEAVEREAEKHGVPFLGKYLALIEFAN</sequence>
<dbReference type="EMBL" id="VSSQ01090921">
    <property type="protein sequence ID" value="MPN36664.1"/>
    <property type="molecule type" value="Genomic_DNA"/>
</dbReference>
<name>A0A645HKK4_9ZZZZ</name>
<reference evidence="3" key="1">
    <citation type="submission" date="2019-08" db="EMBL/GenBank/DDBJ databases">
        <authorList>
            <person name="Kucharzyk K."/>
            <person name="Murdoch R.W."/>
            <person name="Higgins S."/>
            <person name="Loffler F."/>
        </authorList>
    </citation>
    <scope>NUCLEOTIDE SEQUENCE</scope>
</reference>
<proteinExistence type="predicted"/>
<evidence type="ECO:0000256" key="1">
    <source>
        <dbReference type="ARBA" id="ARBA00023125"/>
    </source>
</evidence>